<dbReference type="InterPro" id="IPR000845">
    <property type="entry name" value="Nucleoside_phosphorylase_d"/>
</dbReference>
<evidence type="ECO:0000313" key="3">
    <source>
        <dbReference type="Proteomes" id="UP000238916"/>
    </source>
</evidence>
<evidence type="ECO:0000313" key="2">
    <source>
        <dbReference type="EMBL" id="SPF47272.1"/>
    </source>
</evidence>
<name>A0A2U3L5T7_9FIRM</name>
<reference evidence="3" key="1">
    <citation type="submission" date="2018-02" db="EMBL/GenBank/DDBJ databases">
        <authorList>
            <person name="Hausmann B."/>
        </authorList>
    </citation>
    <scope>NUCLEOTIDE SEQUENCE [LARGE SCALE GENOMIC DNA]</scope>
    <source>
        <strain evidence="3">Peat soil MAG SbF1</strain>
    </source>
</reference>
<dbReference type="GO" id="GO:0008782">
    <property type="term" value="F:adenosylhomocysteine nucleosidase activity"/>
    <property type="evidence" value="ECO:0007669"/>
    <property type="project" value="TreeGrafter"/>
</dbReference>
<dbReference type="GO" id="GO:0009116">
    <property type="term" value="P:nucleoside metabolic process"/>
    <property type="evidence" value="ECO:0007669"/>
    <property type="project" value="InterPro"/>
</dbReference>
<proteinExistence type="predicted"/>
<dbReference type="PANTHER" id="PTHR46832:SF1">
    <property type="entry name" value="5'-METHYLTHIOADENOSINE_S-ADENOSYLHOMOCYSTEINE NUCLEOSIDASE"/>
    <property type="match status" value="1"/>
</dbReference>
<dbReference type="OrthoDB" id="5519916at2"/>
<dbReference type="PANTHER" id="PTHR46832">
    <property type="entry name" value="5'-METHYLTHIOADENOSINE/S-ADENOSYLHOMOCYSTEINE NUCLEOSIDASE"/>
    <property type="match status" value="1"/>
</dbReference>
<dbReference type="EMBL" id="OMOF01000315">
    <property type="protein sequence ID" value="SPF47272.1"/>
    <property type="molecule type" value="Genomic_DNA"/>
</dbReference>
<gene>
    <name evidence="2" type="ORF">SBF1_3820003</name>
</gene>
<evidence type="ECO:0000259" key="1">
    <source>
        <dbReference type="Pfam" id="PF01048"/>
    </source>
</evidence>
<dbReference type="Pfam" id="PF01048">
    <property type="entry name" value="PNP_UDP_1"/>
    <property type="match status" value="1"/>
</dbReference>
<organism evidence="2 3">
    <name type="scientific">Candidatus Desulfosporosinus infrequens</name>
    <dbReference type="NCBI Taxonomy" id="2043169"/>
    <lineage>
        <taxon>Bacteria</taxon>
        <taxon>Bacillati</taxon>
        <taxon>Bacillota</taxon>
        <taxon>Clostridia</taxon>
        <taxon>Eubacteriales</taxon>
        <taxon>Desulfitobacteriaceae</taxon>
        <taxon>Desulfosporosinus</taxon>
    </lineage>
</organism>
<dbReference type="Gene3D" id="3.40.50.1580">
    <property type="entry name" value="Nucleoside phosphorylase domain"/>
    <property type="match status" value="1"/>
</dbReference>
<protein>
    <recommendedName>
        <fullName evidence="1">Nucleoside phosphorylase domain-containing protein</fullName>
    </recommendedName>
</protein>
<dbReference type="AlphaFoldDB" id="A0A2U3L5T7"/>
<dbReference type="SUPFAM" id="SSF53167">
    <property type="entry name" value="Purine and uridine phosphorylases"/>
    <property type="match status" value="1"/>
</dbReference>
<dbReference type="Proteomes" id="UP000238916">
    <property type="component" value="Unassembled WGS sequence"/>
</dbReference>
<dbReference type="GO" id="GO:0019284">
    <property type="term" value="P:L-methionine salvage from S-adenosylmethionine"/>
    <property type="evidence" value="ECO:0007669"/>
    <property type="project" value="TreeGrafter"/>
</dbReference>
<feature type="domain" description="Nucleoside phosphorylase" evidence="1">
    <location>
        <begin position="12"/>
        <end position="234"/>
    </location>
</feature>
<dbReference type="GO" id="GO:0005829">
    <property type="term" value="C:cytosol"/>
    <property type="evidence" value="ECO:0007669"/>
    <property type="project" value="TreeGrafter"/>
</dbReference>
<sequence length="300" mass="33863">MQTNNKNVVLFVTANEHEREAFEKKFIRQKEQYILGKTYYLGMFGHYPAAYMHMDEQGVTNPAAAPLVSQLVNQLHPVAIVMVGIAFGVDESKQKIGDVLISDKILPYDSQKLLENKTEYMETPKEVGFQLLNAFREHREWLYHLPNSEQSIAYVGAMLTGSRLINNYEYRNQLLFDFADQKPIGGEMEAQGIYSMCRIHGVAEWIIVKGICDWGYKKNTPNKENDQETAAHAAVDYCFYVFSRNGVFDSLVNETQEITTKYTSGTMIQTGNNGVQIGQISNGTVTVNMGGTPQNTANKE</sequence>
<dbReference type="GO" id="GO:0008930">
    <property type="term" value="F:methylthioadenosine nucleosidase activity"/>
    <property type="evidence" value="ECO:0007669"/>
    <property type="project" value="TreeGrafter"/>
</dbReference>
<accession>A0A2U3L5T7</accession>
<dbReference type="InterPro" id="IPR035994">
    <property type="entry name" value="Nucleoside_phosphorylase_sf"/>
</dbReference>